<dbReference type="KEGG" id="buo:BRPE64_BCDS02270"/>
<evidence type="ECO:0000313" key="1">
    <source>
        <dbReference type="EMBL" id="BAN24888.1"/>
    </source>
</evidence>
<protein>
    <submittedName>
        <fullName evidence="1">Uncharacterized protein</fullName>
    </submittedName>
</protein>
<dbReference type="Proteomes" id="UP000013966">
    <property type="component" value="Chromosome 2"/>
</dbReference>
<evidence type="ECO:0000313" key="2">
    <source>
        <dbReference type="Proteomes" id="UP000013966"/>
    </source>
</evidence>
<gene>
    <name evidence="1" type="ORF">BRPE64_BCDS02270</name>
</gene>
<sequence length="44" mass="5054">MCWIANDHDTGARYLREPIIAHIQSAIADKRFLQISCRPSSPDR</sequence>
<accession>R4WK28</accession>
<dbReference type="HOGENOM" id="CLU_3213449_0_0_4"/>
<reference evidence="1 2" key="2">
    <citation type="journal article" date="2018" name="Int. J. Syst. Evol. Microbiol.">
        <title>Burkholderia insecticola sp. nov., a gut symbiotic bacterium of the bean bug Riptortus pedestris.</title>
        <authorList>
            <person name="Takeshita K."/>
            <person name="Tamaki H."/>
            <person name="Ohbayashi T."/>
            <person name="Meng X.-Y."/>
            <person name="Sone T."/>
            <person name="Mitani Y."/>
            <person name="Peeters C."/>
            <person name="Kikuchi Y."/>
            <person name="Vandamme P."/>
        </authorList>
    </citation>
    <scope>NUCLEOTIDE SEQUENCE [LARGE SCALE GENOMIC DNA]</scope>
    <source>
        <strain evidence="1">RPE64</strain>
    </source>
</reference>
<dbReference type="AlphaFoldDB" id="R4WK28"/>
<reference evidence="1 2" key="1">
    <citation type="journal article" date="2013" name="Genome Announc.">
        <title>Complete Genome Sequence of Burkholderia sp. Strain RPE64, Bacterial Symbiont of the Bean Bug Riptortus pedestris.</title>
        <authorList>
            <person name="Shibata T.F."/>
            <person name="Maeda T."/>
            <person name="Nikoh N."/>
            <person name="Yamaguchi K."/>
            <person name="Oshima K."/>
            <person name="Hattori M."/>
            <person name="Nishiyama T."/>
            <person name="Hasebe M."/>
            <person name="Fukatsu T."/>
            <person name="Kikuchi Y."/>
            <person name="Shigenobu S."/>
        </authorList>
    </citation>
    <scope>NUCLEOTIDE SEQUENCE [LARGE SCALE GENOMIC DNA]</scope>
</reference>
<proteinExistence type="predicted"/>
<organism evidence="1 2">
    <name type="scientific">Caballeronia insecticola</name>
    <dbReference type="NCBI Taxonomy" id="758793"/>
    <lineage>
        <taxon>Bacteria</taxon>
        <taxon>Pseudomonadati</taxon>
        <taxon>Pseudomonadota</taxon>
        <taxon>Betaproteobacteria</taxon>
        <taxon>Burkholderiales</taxon>
        <taxon>Burkholderiaceae</taxon>
        <taxon>Caballeronia</taxon>
    </lineage>
</organism>
<dbReference type="PATRIC" id="fig|758793.3.peg.3137"/>
<dbReference type="EMBL" id="AP013059">
    <property type="protein sequence ID" value="BAN24888.1"/>
    <property type="molecule type" value="Genomic_DNA"/>
</dbReference>
<name>R4WK28_9BURK</name>
<keyword evidence="2" id="KW-1185">Reference proteome</keyword>